<protein>
    <submittedName>
        <fullName evidence="1">Uncharacterized protein</fullName>
    </submittedName>
</protein>
<dbReference type="Proteomes" id="UP000074914">
    <property type="component" value="Chromosome"/>
</dbReference>
<organism evidence="1 2">
    <name type="scientific">Collimonas pratensis</name>
    <dbReference type="NCBI Taxonomy" id="279113"/>
    <lineage>
        <taxon>Bacteria</taxon>
        <taxon>Pseudomonadati</taxon>
        <taxon>Pseudomonadota</taxon>
        <taxon>Betaproteobacteria</taxon>
        <taxon>Burkholderiales</taxon>
        <taxon>Oxalobacteraceae</taxon>
        <taxon>Collimonas</taxon>
    </lineage>
</organism>
<proteinExistence type="predicted"/>
<reference evidence="1 2" key="1">
    <citation type="submission" date="2015-11" db="EMBL/GenBank/DDBJ databases">
        <title>Exploring the genomic traits of fungus-feeding bacterial genus Collimonas.</title>
        <authorList>
            <person name="Song C."/>
            <person name="Schmidt R."/>
            <person name="de Jager V."/>
            <person name="Krzyzanowska D."/>
            <person name="Jongedijk E."/>
            <person name="Cankar K."/>
            <person name="Beekwilder J."/>
            <person name="van Veen A."/>
            <person name="de Boer W."/>
            <person name="van Veen J.A."/>
            <person name="Garbeva P."/>
        </authorList>
    </citation>
    <scope>NUCLEOTIDE SEQUENCE [LARGE SCALE GENOMIC DNA]</scope>
    <source>
        <strain evidence="1 2">Ter291</strain>
    </source>
</reference>
<evidence type="ECO:0000313" key="2">
    <source>
        <dbReference type="Proteomes" id="UP000074914"/>
    </source>
</evidence>
<accession>A0ABN4MI57</accession>
<gene>
    <name evidence="1" type="ORF">CPter291_5102</name>
</gene>
<keyword evidence="2" id="KW-1185">Reference proteome</keyword>
<dbReference type="EMBL" id="CP013236">
    <property type="protein sequence ID" value="AMP17315.1"/>
    <property type="molecule type" value="Genomic_DNA"/>
</dbReference>
<sequence length="42" mass="4376">MPAGRGPDRAQRRVISGNGEKSILAPTAAVFLLWNSGPSLIA</sequence>
<evidence type="ECO:0000313" key="1">
    <source>
        <dbReference type="EMBL" id="AMP17315.1"/>
    </source>
</evidence>
<name>A0ABN4MI57_9BURK</name>